<evidence type="ECO:0000256" key="11">
    <source>
        <dbReference type="PROSITE-ProRule" id="PRU01097"/>
    </source>
</evidence>
<keyword evidence="16" id="KW-1185">Reference proteome</keyword>
<evidence type="ECO:0000256" key="5">
    <source>
        <dbReference type="ARBA" id="ARBA00022651"/>
    </source>
</evidence>
<evidence type="ECO:0000256" key="6">
    <source>
        <dbReference type="ARBA" id="ARBA00022729"/>
    </source>
</evidence>
<dbReference type="GO" id="GO:0031176">
    <property type="term" value="F:endo-1,4-beta-xylanase activity"/>
    <property type="evidence" value="ECO:0007669"/>
    <property type="project" value="UniProtKB-UniRule"/>
</dbReference>
<dbReference type="PRINTS" id="PR00911">
    <property type="entry name" value="GLHYDRLASE11"/>
</dbReference>
<comment type="similarity">
    <text evidence="3 11 12">Belongs to the glycosyl hydrolase 11 (cellulase G) family.</text>
</comment>
<evidence type="ECO:0000256" key="8">
    <source>
        <dbReference type="ARBA" id="ARBA00023277"/>
    </source>
</evidence>
<evidence type="ECO:0000256" key="3">
    <source>
        <dbReference type="ARBA" id="ARBA00007792"/>
    </source>
</evidence>
<organism evidence="15 16">
    <name type="scientific">Parathielavia hyrcaniae</name>
    <dbReference type="NCBI Taxonomy" id="113614"/>
    <lineage>
        <taxon>Eukaryota</taxon>
        <taxon>Fungi</taxon>
        <taxon>Dikarya</taxon>
        <taxon>Ascomycota</taxon>
        <taxon>Pezizomycotina</taxon>
        <taxon>Sordariomycetes</taxon>
        <taxon>Sordariomycetidae</taxon>
        <taxon>Sordariales</taxon>
        <taxon>Chaetomiaceae</taxon>
        <taxon>Parathielavia</taxon>
    </lineage>
</organism>
<feature type="active site" description="Nucleophile" evidence="11">
    <location>
        <position position="123"/>
    </location>
</feature>
<evidence type="ECO:0000256" key="2">
    <source>
        <dbReference type="ARBA" id="ARBA00004851"/>
    </source>
</evidence>
<keyword evidence="8 11" id="KW-0119">Carbohydrate metabolism</keyword>
<keyword evidence="5 11" id="KW-0858">Xylan degradation</keyword>
<dbReference type="InterPro" id="IPR013319">
    <property type="entry name" value="GH11/12"/>
</dbReference>
<sequence length="229" mass="24902">MVSFKALFLIAAGALALPSTTNSIHDDGVNMRELLKTRAGTPSSSGQHDGYYYSFWTDGGGTVNYQNGDGGNFAVNWQNCSNFYGGKGWNPVTSRTIHFNGTFTTSGNGYLSVYGWTTSPHAEYYIIESHGTYDPSEYLRVVGSYSADGSVYTLARASRVIYSPTNPLGAVQHQYYAVRRDQRTSGSVDVGRHLGVWQEEMGLGLGALGWQIVAVEGYQSSGQADVTVW</sequence>
<keyword evidence="6 13" id="KW-0732">Signal</keyword>
<dbReference type="EC" id="3.2.1.8" evidence="4 11"/>
<dbReference type="Pfam" id="PF00457">
    <property type="entry name" value="Glyco_hydro_11"/>
    <property type="match status" value="1"/>
</dbReference>
<evidence type="ECO:0000256" key="13">
    <source>
        <dbReference type="SAM" id="SignalP"/>
    </source>
</evidence>
<accession>A0AAN6PV07</accession>
<evidence type="ECO:0000256" key="9">
    <source>
        <dbReference type="ARBA" id="ARBA00023295"/>
    </source>
</evidence>
<comment type="catalytic activity">
    <reaction evidence="1 11 12">
        <text>Endohydrolysis of (1-&gt;4)-beta-D-xylosidic linkages in xylans.</text>
        <dbReference type="EC" id="3.2.1.8"/>
    </reaction>
</comment>
<evidence type="ECO:0000256" key="12">
    <source>
        <dbReference type="RuleBase" id="RU362015"/>
    </source>
</evidence>
<dbReference type="InterPro" id="IPR033119">
    <property type="entry name" value="GH11_AS_2"/>
</dbReference>
<dbReference type="Gene3D" id="2.60.120.180">
    <property type="match status" value="1"/>
</dbReference>
<dbReference type="EMBL" id="MU863658">
    <property type="protein sequence ID" value="KAK4098462.1"/>
    <property type="molecule type" value="Genomic_DNA"/>
</dbReference>
<dbReference type="InterPro" id="IPR013320">
    <property type="entry name" value="ConA-like_dom_sf"/>
</dbReference>
<keyword evidence="9 11" id="KW-0326">Glycosidase</keyword>
<dbReference type="PANTHER" id="PTHR46828:SF2">
    <property type="entry name" value="ENDO-1,4-BETA-XYLANASE A-RELATED"/>
    <property type="match status" value="1"/>
</dbReference>
<dbReference type="AlphaFoldDB" id="A0AAN6PV07"/>
<evidence type="ECO:0000259" key="14">
    <source>
        <dbReference type="PROSITE" id="PS51761"/>
    </source>
</evidence>
<evidence type="ECO:0000313" key="16">
    <source>
        <dbReference type="Proteomes" id="UP001305647"/>
    </source>
</evidence>
<name>A0AAN6PV07_9PEZI</name>
<proteinExistence type="inferred from homology"/>
<comment type="caution">
    <text evidence="15">The sequence shown here is derived from an EMBL/GenBank/DDBJ whole genome shotgun (WGS) entry which is preliminary data.</text>
</comment>
<keyword evidence="7 11" id="KW-0378">Hydrolase</keyword>
<evidence type="ECO:0000313" key="15">
    <source>
        <dbReference type="EMBL" id="KAK4098462.1"/>
    </source>
</evidence>
<feature type="active site" description="Proton donor" evidence="11">
    <location>
        <position position="216"/>
    </location>
</feature>
<gene>
    <name evidence="15" type="ORF">N658DRAFT_517951</name>
</gene>
<dbReference type="Proteomes" id="UP001305647">
    <property type="component" value="Unassembled WGS sequence"/>
</dbReference>
<dbReference type="PROSITE" id="PS51761">
    <property type="entry name" value="GH11_3"/>
    <property type="match status" value="1"/>
</dbReference>
<comment type="pathway">
    <text evidence="2 11 12">Glycan degradation; xylan degradation.</text>
</comment>
<evidence type="ECO:0000256" key="4">
    <source>
        <dbReference type="ARBA" id="ARBA00012590"/>
    </source>
</evidence>
<feature type="domain" description="GH11" evidence="14">
    <location>
        <begin position="39"/>
        <end position="229"/>
    </location>
</feature>
<keyword evidence="10 11" id="KW-0624">Polysaccharide degradation</keyword>
<evidence type="ECO:0000256" key="10">
    <source>
        <dbReference type="ARBA" id="ARBA00023326"/>
    </source>
</evidence>
<dbReference type="InterPro" id="IPR001137">
    <property type="entry name" value="Glyco_hydro_11"/>
</dbReference>
<reference evidence="15" key="1">
    <citation type="journal article" date="2023" name="Mol. Phylogenet. Evol.">
        <title>Genome-scale phylogeny and comparative genomics of the fungal order Sordariales.</title>
        <authorList>
            <person name="Hensen N."/>
            <person name="Bonometti L."/>
            <person name="Westerberg I."/>
            <person name="Brannstrom I.O."/>
            <person name="Guillou S."/>
            <person name="Cros-Aarteil S."/>
            <person name="Calhoun S."/>
            <person name="Haridas S."/>
            <person name="Kuo A."/>
            <person name="Mondo S."/>
            <person name="Pangilinan J."/>
            <person name="Riley R."/>
            <person name="LaButti K."/>
            <person name="Andreopoulos B."/>
            <person name="Lipzen A."/>
            <person name="Chen C."/>
            <person name="Yan M."/>
            <person name="Daum C."/>
            <person name="Ng V."/>
            <person name="Clum A."/>
            <person name="Steindorff A."/>
            <person name="Ohm R.A."/>
            <person name="Martin F."/>
            <person name="Silar P."/>
            <person name="Natvig D.O."/>
            <person name="Lalanne C."/>
            <person name="Gautier V."/>
            <person name="Ament-Velasquez S.L."/>
            <person name="Kruys A."/>
            <person name="Hutchinson M.I."/>
            <person name="Powell A.J."/>
            <person name="Barry K."/>
            <person name="Miller A.N."/>
            <person name="Grigoriev I.V."/>
            <person name="Debuchy R."/>
            <person name="Gladieux P."/>
            <person name="Hiltunen Thoren M."/>
            <person name="Johannesson H."/>
        </authorList>
    </citation>
    <scope>NUCLEOTIDE SEQUENCE</scope>
    <source>
        <strain evidence="15">CBS 757.83</strain>
    </source>
</reference>
<feature type="chain" id="PRO_5042995641" description="Endo-1,4-beta-xylanase" evidence="13">
    <location>
        <begin position="17"/>
        <end position="229"/>
    </location>
</feature>
<dbReference type="PANTHER" id="PTHR46828">
    <property type="entry name" value="ENDO-1,4-BETA-XYLANASE A-RELATED"/>
    <property type="match status" value="1"/>
</dbReference>
<dbReference type="GO" id="GO:0045493">
    <property type="term" value="P:xylan catabolic process"/>
    <property type="evidence" value="ECO:0007669"/>
    <property type="project" value="UniProtKB-UniRule"/>
</dbReference>
<evidence type="ECO:0000256" key="1">
    <source>
        <dbReference type="ARBA" id="ARBA00000681"/>
    </source>
</evidence>
<dbReference type="SUPFAM" id="SSF49899">
    <property type="entry name" value="Concanavalin A-like lectins/glucanases"/>
    <property type="match status" value="1"/>
</dbReference>
<protein>
    <recommendedName>
        <fullName evidence="4 11">Endo-1,4-beta-xylanase</fullName>
        <ecNumber evidence="4 11">3.2.1.8</ecNumber>
    </recommendedName>
</protein>
<reference evidence="15" key="2">
    <citation type="submission" date="2023-05" db="EMBL/GenBank/DDBJ databases">
        <authorList>
            <consortium name="Lawrence Berkeley National Laboratory"/>
            <person name="Steindorff A."/>
            <person name="Hensen N."/>
            <person name="Bonometti L."/>
            <person name="Westerberg I."/>
            <person name="Brannstrom I.O."/>
            <person name="Guillou S."/>
            <person name="Cros-Aarteil S."/>
            <person name="Calhoun S."/>
            <person name="Haridas S."/>
            <person name="Kuo A."/>
            <person name="Mondo S."/>
            <person name="Pangilinan J."/>
            <person name="Riley R."/>
            <person name="Labutti K."/>
            <person name="Andreopoulos B."/>
            <person name="Lipzen A."/>
            <person name="Chen C."/>
            <person name="Yanf M."/>
            <person name="Daum C."/>
            <person name="Ng V."/>
            <person name="Clum A."/>
            <person name="Ohm R."/>
            <person name="Martin F."/>
            <person name="Silar P."/>
            <person name="Natvig D."/>
            <person name="Lalanne C."/>
            <person name="Gautier V."/>
            <person name="Ament-Velasquez S.L."/>
            <person name="Kruys A."/>
            <person name="Hutchinson M.I."/>
            <person name="Powell A.J."/>
            <person name="Barry K."/>
            <person name="Miller A.N."/>
            <person name="Grigoriev I.V."/>
            <person name="Debuchy R."/>
            <person name="Gladieux P."/>
            <person name="Thoren M.H."/>
            <person name="Johannesson H."/>
        </authorList>
    </citation>
    <scope>NUCLEOTIDE SEQUENCE</scope>
    <source>
        <strain evidence="15">CBS 757.83</strain>
    </source>
</reference>
<dbReference type="InterPro" id="IPR033123">
    <property type="entry name" value="GH11_dom"/>
</dbReference>
<feature type="signal peptide" evidence="13">
    <location>
        <begin position="1"/>
        <end position="16"/>
    </location>
</feature>
<dbReference type="PROSITE" id="PS00777">
    <property type="entry name" value="GH11_2"/>
    <property type="match status" value="1"/>
</dbReference>
<evidence type="ECO:0000256" key="7">
    <source>
        <dbReference type="ARBA" id="ARBA00022801"/>
    </source>
</evidence>